<proteinExistence type="predicted"/>
<evidence type="ECO:0000313" key="3">
    <source>
        <dbReference type="EMBL" id="GAA2338182.1"/>
    </source>
</evidence>
<dbReference type="InterPro" id="IPR022128">
    <property type="entry name" value="FhaA_N"/>
</dbReference>
<dbReference type="SUPFAM" id="SSF49879">
    <property type="entry name" value="SMAD/FHA domain"/>
    <property type="match status" value="1"/>
</dbReference>
<dbReference type="InterPro" id="IPR050923">
    <property type="entry name" value="Cell_Proc_Reg/RNA_Proc"/>
</dbReference>
<feature type="domain" description="FHA" evidence="2">
    <location>
        <begin position="125"/>
        <end position="174"/>
    </location>
</feature>
<dbReference type="Pfam" id="PF12401">
    <property type="entry name" value="FhaA_N"/>
    <property type="match status" value="1"/>
</dbReference>
<accession>A0ABN3FUX4</accession>
<dbReference type="Gene3D" id="3.30.2320.60">
    <property type="entry name" value="FhaA, phosphopeptide-binding domain (DUF3662)"/>
    <property type="match status" value="1"/>
</dbReference>
<organism evidence="3 4">
    <name type="scientific">Dactylosporangium salmoneum</name>
    <dbReference type="NCBI Taxonomy" id="53361"/>
    <lineage>
        <taxon>Bacteria</taxon>
        <taxon>Bacillati</taxon>
        <taxon>Actinomycetota</taxon>
        <taxon>Actinomycetes</taxon>
        <taxon>Micromonosporales</taxon>
        <taxon>Micromonosporaceae</taxon>
        <taxon>Dactylosporangium</taxon>
    </lineage>
</organism>
<keyword evidence="4" id="KW-1185">Reference proteome</keyword>
<reference evidence="3 4" key="1">
    <citation type="journal article" date="2019" name="Int. J. Syst. Evol. Microbiol.">
        <title>The Global Catalogue of Microorganisms (GCM) 10K type strain sequencing project: providing services to taxonomists for standard genome sequencing and annotation.</title>
        <authorList>
            <consortium name="The Broad Institute Genomics Platform"/>
            <consortium name="The Broad Institute Genome Sequencing Center for Infectious Disease"/>
            <person name="Wu L."/>
            <person name="Ma J."/>
        </authorList>
    </citation>
    <scope>NUCLEOTIDE SEQUENCE [LARGE SCALE GENOMIC DNA]</scope>
    <source>
        <strain evidence="3 4">JCM 3272</strain>
    </source>
</reference>
<dbReference type="SMART" id="SM00240">
    <property type="entry name" value="FHA"/>
    <property type="match status" value="1"/>
</dbReference>
<evidence type="ECO:0000259" key="2">
    <source>
        <dbReference type="PROSITE" id="PS50006"/>
    </source>
</evidence>
<protein>
    <recommendedName>
        <fullName evidence="2">FHA domain-containing protein</fullName>
    </recommendedName>
</protein>
<name>A0ABN3FUX4_9ACTN</name>
<dbReference type="InterPro" id="IPR000253">
    <property type="entry name" value="FHA_dom"/>
</dbReference>
<sequence length="197" mass="21166">MTRLARMSLDRLAILHAMQREAEVGEQTLAPNSYLVLVAPDEHPHAAGHAPALAAAQAEWLREQGWEVRDAVVVDVQPDEEVPPGEVRVLADVRRARTRRADEAGRGIGLLLGDGRRYTMQSGTTVIGRGRQADLRLRDEGVSRMHARLQYDGRALTVADLGSTNGTTVNDQPVSGAVQVAPGDTIGIGAVTLTVEP</sequence>
<dbReference type="InterPro" id="IPR042287">
    <property type="entry name" value="FhaA_N_sf"/>
</dbReference>
<dbReference type="InterPro" id="IPR008984">
    <property type="entry name" value="SMAD_FHA_dom_sf"/>
</dbReference>
<comment type="caution">
    <text evidence="3">The sequence shown here is derived from an EMBL/GenBank/DDBJ whole genome shotgun (WGS) entry which is preliminary data.</text>
</comment>
<dbReference type="Gene3D" id="2.60.200.20">
    <property type="match status" value="1"/>
</dbReference>
<dbReference type="EMBL" id="BAAARV010000018">
    <property type="protein sequence ID" value="GAA2338182.1"/>
    <property type="molecule type" value="Genomic_DNA"/>
</dbReference>
<gene>
    <name evidence="3" type="ORF">GCM10010170_019620</name>
</gene>
<dbReference type="CDD" id="cd00060">
    <property type="entry name" value="FHA"/>
    <property type="match status" value="1"/>
</dbReference>
<keyword evidence="1" id="KW-0597">Phosphoprotein</keyword>
<dbReference type="Pfam" id="PF00498">
    <property type="entry name" value="FHA"/>
    <property type="match status" value="1"/>
</dbReference>
<evidence type="ECO:0000313" key="4">
    <source>
        <dbReference type="Proteomes" id="UP001501444"/>
    </source>
</evidence>
<dbReference type="Proteomes" id="UP001501444">
    <property type="component" value="Unassembled WGS sequence"/>
</dbReference>
<dbReference type="PANTHER" id="PTHR23308">
    <property type="entry name" value="NUCLEAR INHIBITOR OF PROTEIN PHOSPHATASE-1"/>
    <property type="match status" value="1"/>
</dbReference>
<evidence type="ECO:0000256" key="1">
    <source>
        <dbReference type="ARBA" id="ARBA00022553"/>
    </source>
</evidence>
<dbReference type="PROSITE" id="PS50006">
    <property type="entry name" value="FHA_DOMAIN"/>
    <property type="match status" value="1"/>
</dbReference>